<name>A0A8J3I2I5_9CHLR</name>
<sequence>MLVAYGPEDQTVIASETSLEQLQIWSRSHKLHCPNCRGEVHLRGGGTRRLQPHFAHQRGECAWSTEGESVQHMRGKAMLARWLQTLFPTATVTLEVRLPEPNRIADVFMRHANGMEHAVEYQCAPLEINEWRHRHDAYRAADIVDTWIIGSNRREKQEAFIEAILQTSHEILFIDPQVTPPRTWLRWRLTREEAREWQNRSFPRERAITSLEGWVGRGQFGATLIGPLHDIRLDEQGRLHHPIRESIEIRGRTLRQMEQSHMPDPNLLSAYLRPHMDEQVMRTIVMPLLNSYLLDPDLLHRYNYGRGLPDHPLSASDHQRVEKARTWLAKLAHKGYSPERLQEISLALPFVGPYAAFARYMETLIELASAHEHRLHHHPQD</sequence>
<gene>
    <name evidence="3" type="ORF">KSX_37630</name>
</gene>
<reference evidence="3" key="1">
    <citation type="submission" date="2020-10" db="EMBL/GenBank/DDBJ databases">
        <title>Taxonomic study of unclassified bacteria belonging to the class Ktedonobacteria.</title>
        <authorList>
            <person name="Yabe S."/>
            <person name="Wang C.M."/>
            <person name="Zheng Y."/>
            <person name="Sakai Y."/>
            <person name="Cavaletti L."/>
            <person name="Monciardini P."/>
            <person name="Donadio S."/>
        </authorList>
    </citation>
    <scope>NUCLEOTIDE SEQUENCE</scope>
    <source>
        <strain evidence="3">SOSP1-1</strain>
    </source>
</reference>
<dbReference type="Proteomes" id="UP000612362">
    <property type="component" value="Unassembled WGS sequence"/>
</dbReference>
<dbReference type="RefSeq" id="WP_220194917.1">
    <property type="nucleotide sequence ID" value="NZ_BNJF01000001.1"/>
</dbReference>
<dbReference type="InterPro" id="IPR010330">
    <property type="entry name" value="CoiA_nuc"/>
</dbReference>
<evidence type="ECO:0000313" key="3">
    <source>
        <dbReference type="EMBL" id="GHO45600.1"/>
    </source>
</evidence>
<comment type="caution">
    <text evidence="3">The sequence shown here is derived from an EMBL/GenBank/DDBJ whole genome shotgun (WGS) entry which is preliminary data.</text>
</comment>
<keyword evidence="4" id="KW-1185">Reference proteome</keyword>
<dbReference type="InterPro" id="IPR057253">
    <property type="entry name" value="CoiA-like_N"/>
</dbReference>
<evidence type="ECO:0000259" key="2">
    <source>
        <dbReference type="Pfam" id="PF25164"/>
    </source>
</evidence>
<proteinExistence type="predicted"/>
<dbReference type="Pfam" id="PF25164">
    <property type="entry name" value="CoiA_N"/>
    <property type="match status" value="1"/>
</dbReference>
<dbReference type="Pfam" id="PF06054">
    <property type="entry name" value="CoiA_nuc"/>
    <property type="match status" value="1"/>
</dbReference>
<evidence type="ECO:0000313" key="4">
    <source>
        <dbReference type="Proteomes" id="UP000612362"/>
    </source>
</evidence>
<feature type="domain" description="Competence protein CoiA-like N-terminal" evidence="2">
    <location>
        <begin position="17"/>
        <end position="62"/>
    </location>
</feature>
<evidence type="ECO:0000259" key="1">
    <source>
        <dbReference type="Pfam" id="PF06054"/>
    </source>
</evidence>
<organism evidence="3 4">
    <name type="scientific">Ktedonospora formicarum</name>
    <dbReference type="NCBI Taxonomy" id="2778364"/>
    <lineage>
        <taxon>Bacteria</taxon>
        <taxon>Bacillati</taxon>
        <taxon>Chloroflexota</taxon>
        <taxon>Ktedonobacteria</taxon>
        <taxon>Ktedonobacterales</taxon>
        <taxon>Ktedonobacteraceae</taxon>
        <taxon>Ktedonospora</taxon>
    </lineage>
</organism>
<dbReference type="EMBL" id="BNJF01000001">
    <property type="protein sequence ID" value="GHO45600.1"/>
    <property type="molecule type" value="Genomic_DNA"/>
</dbReference>
<feature type="domain" description="Competence protein CoiA nuclease-like" evidence="1">
    <location>
        <begin position="68"/>
        <end position="162"/>
    </location>
</feature>
<protein>
    <recommendedName>
        <fullName evidence="5">Competence protein CoiA</fullName>
    </recommendedName>
</protein>
<evidence type="ECO:0008006" key="5">
    <source>
        <dbReference type="Google" id="ProtNLM"/>
    </source>
</evidence>
<accession>A0A8J3I2I5</accession>
<dbReference type="AlphaFoldDB" id="A0A8J3I2I5"/>